<evidence type="ECO:0000313" key="7">
    <source>
        <dbReference type="RefSeq" id="XP_026662865.1"/>
    </source>
</evidence>
<evidence type="ECO:0000313" key="11">
    <source>
        <dbReference type="RefSeq" id="XP_026662869.1"/>
    </source>
</evidence>
<dbReference type="GO" id="GO:0009451">
    <property type="term" value="P:RNA modification"/>
    <property type="evidence" value="ECO:0007669"/>
    <property type="project" value="InterPro"/>
</dbReference>
<evidence type="ECO:0000256" key="1">
    <source>
        <dbReference type="ARBA" id="ARBA00022737"/>
    </source>
</evidence>
<dbReference type="Gene3D" id="1.25.40.10">
    <property type="entry name" value="Tetratricopeptide repeat domain"/>
    <property type="match status" value="3"/>
</dbReference>
<evidence type="ECO:0000256" key="2">
    <source>
        <dbReference type="PROSITE-ProRule" id="PRU00708"/>
    </source>
</evidence>
<dbReference type="RefSeq" id="XP_038983320.1">
    <property type="nucleotide sequence ID" value="XM_039127392.1"/>
</dbReference>
<dbReference type="RefSeq" id="XP_026662864.1">
    <property type="nucleotide sequence ID" value="XM_026807063.2"/>
</dbReference>
<dbReference type="Pfam" id="PF12854">
    <property type="entry name" value="PPR_1"/>
    <property type="match status" value="1"/>
</dbReference>
<feature type="repeat" description="PPR" evidence="2">
    <location>
        <begin position="316"/>
        <end position="350"/>
    </location>
</feature>
<dbReference type="PANTHER" id="PTHR47926:SF436">
    <property type="entry name" value="PENTATRICOPEPTIDE REPEAT-CONTAINING PROTEIN ELI1, CHLOROPLASTIC-LIKE ISOFORM X2"/>
    <property type="match status" value="1"/>
</dbReference>
<dbReference type="NCBIfam" id="TIGR00756">
    <property type="entry name" value="PPR"/>
    <property type="match status" value="4"/>
</dbReference>
<dbReference type="AlphaFoldDB" id="A0A8B8J7Y4"/>
<dbReference type="InterPro" id="IPR046848">
    <property type="entry name" value="E_motif"/>
</dbReference>
<evidence type="ECO:0000313" key="14">
    <source>
        <dbReference type="RefSeq" id="XP_038983320.1"/>
    </source>
</evidence>
<dbReference type="RefSeq" id="XP_026662865.1">
    <property type="nucleotide sequence ID" value="XM_026807064.2"/>
</dbReference>
<organism evidence="3 10">
    <name type="scientific">Phoenix dactylifera</name>
    <name type="common">Date palm</name>
    <dbReference type="NCBI Taxonomy" id="42345"/>
    <lineage>
        <taxon>Eukaryota</taxon>
        <taxon>Viridiplantae</taxon>
        <taxon>Streptophyta</taxon>
        <taxon>Embryophyta</taxon>
        <taxon>Tracheophyta</taxon>
        <taxon>Spermatophyta</taxon>
        <taxon>Magnoliopsida</taxon>
        <taxon>Liliopsida</taxon>
        <taxon>Arecaceae</taxon>
        <taxon>Coryphoideae</taxon>
        <taxon>Phoeniceae</taxon>
        <taxon>Phoenix</taxon>
    </lineage>
</organism>
<reference evidence="4 5" key="2">
    <citation type="submission" date="2025-04" db="UniProtKB">
        <authorList>
            <consortium name="RefSeq"/>
        </authorList>
    </citation>
    <scope>IDENTIFICATION</scope>
    <source>
        <tissue evidence="4 5">Young leaves</tissue>
    </source>
</reference>
<dbReference type="RefSeq" id="XP_026662870.1">
    <property type="nucleotide sequence ID" value="XM_026807069.2"/>
</dbReference>
<dbReference type="RefSeq" id="XP_017699819.1">
    <property type="nucleotide sequence ID" value="XM_017844330.3"/>
</dbReference>
<evidence type="ECO:0000313" key="5">
    <source>
        <dbReference type="RefSeq" id="XP_017699819.1"/>
    </source>
</evidence>
<proteinExistence type="predicted"/>
<dbReference type="GO" id="GO:0003723">
    <property type="term" value="F:RNA binding"/>
    <property type="evidence" value="ECO:0007669"/>
    <property type="project" value="InterPro"/>
</dbReference>
<name>A0A8B8J7Y4_PHODC</name>
<dbReference type="PANTHER" id="PTHR47926">
    <property type="entry name" value="PENTATRICOPEPTIDE REPEAT-CONTAINING PROTEIN"/>
    <property type="match status" value="1"/>
</dbReference>
<dbReference type="FunFam" id="1.25.40.10:FF:000348">
    <property type="entry name" value="Pentatricopeptide repeat-containing protein chloroplastic"/>
    <property type="match status" value="1"/>
</dbReference>
<dbReference type="GeneID" id="103713365"/>
<accession>A0A8B8J7Y4</accession>
<feature type="repeat" description="PPR" evidence="2">
    <location>
        <begin position="114"/>
        <end position="148"/>
    </location>
</feature>
<dbReference type="PROSITE" id="PS51375">
    <property type="entry name" value="PPR"/>
    <property type="match status" value="5"/>
</dbReference>
<evidence type="ECO:0000313" key="9">
    <source>
        <dbReference type="RefSeq" id="XP_026662867.1"/>
    </source>
</evidence>
<dbReference type="Pfam" id="PF01535">
    <property type="entry name" value="PPR"/>
    <property type="match status" value="2"/>
</dbReference>
<dbReference type="InterPro" id="IPR046960">
    <property type="entry name" value="PPR_At4g14850-like_plant"/>
</dbReference>
<dbReference type="FunFam" id="1.25.40.10:FF:000427">
    <property type="entry name" value="Pentatricopeptide repeat-containing protein chloroplastic"/>
    <property type="match status" value="1"/>
</dbReference>
<dbReference type="RefSeq" id="XP_026662868.1">
    <property type="nucleotide sequence ID" value="XM_026807067.2"/>
</dbReference>
<keyword evidence="1" id="KW-0677">Repeat</keyword>
<keyword evidence="3" id="KW-1185">Reference proteome</keyword>
<evidence type="ECO:0000313" key="8">
    <source>
        <dbReference type="RefSeq" id="XP_026662866.1"/>
    </source>
</evidence>
<dbReference type="Proteomes" id="UP000228380">
    <property type="component" value="Chromosome 6"/>
</dbReference>
<reference evidence="3" key="1">
    <citation type="journal article" date="2019" name="Nat. Commun.">
        <title>Genome-wide association mapping of date palm fruit traits.</title>
        <authorList>
            <person name="Hazzouri K.M."/>
            <person name="Gros-Balthazard M."/>
            <person name="Flowers J.M."/>
            <person name="Copetti D."/>
            <person name="Lemansour A."/>
            <person name="Lebrun M."/>
            <person name="Masmoudi K."/>
            <person name="Ferrand S."/>
            <person name="Dhar M.I."/>
            <person name="Fresquez Z.A."/>
            <person name="Rosas U."/>
            <person name="Zhang J."/>
            <person name="Talag J."/>
            <person name="Lee S."/>
            <person name="Kudrna D."/>
            <person name="Powell R.F."/>
            <person name="Leitch I.J."/>
            <person name="Krueger R.R."/>
            <person name="Wing R.A."/>
            <person name="Amiri K.M.A."/>
            <person name="Purugganan M.D."/>
        </authorList>
    </citation>
    <scope>NUCLEOTIDE SEQUENCE [LARGE SCALE GENOMIC DNA]</scope>
    <source>
        <strain evidence="3">cv. Khalas</strain>
    </source>
</reference>
<evidence type="ECO:0000313" key="13">
    <source>
        <dbReference type="RefSeq" id="XP_026662871.1"/>
    </source>
</evidence>
<evidence type="ECO:0000313" key="10">
    <source>
        <dbReference type="RefSeq" id="XP_026662868.1"/>
    </source>
</evidence>
<dbReference type="KEGG" id="pda:103713365"/>
<dbReference type="RefSeq" id="XP_026662866.1">
    <property type="nucleotide sequence ID" value="XM_026807065.2"/>
</dbReference>
<dbReference type="SUPFAM" id="SSF48452">
    <property type="entry name" value="TPR-like"/>
    <property type="match status" value="1"/>
</dbReference>
<dbReference type="RefSeq" id="XP_026662869.1">
    <property type="nucleotide sequence ID" value="XM_026807068.2"/>
</dbReference>
<dbReference type="Pfam" id="PF13041">
    <property type="entry name" value="PPR_2"/>
    <property type="match status" value="4"/>
</dbReference>
<feature type="repeat" description="PPR" evidence="2">
    <location>
        <begin position="448"/>
        <end position="482"/>
    </location>
</feature>
<feature type="repeat" description="PPR" evidence="2">
    <location>
        <begin position="483"/>
        <end position="513"/>
    </location>
</feature>
<feature type="repeat" description="PPR" evidence="2">
    <location>
        <begin position="215"/>
        <end position="249"/>
    </location>
</feature>
<dbReference type="FunFam" id="1.25.40.10:FF:000715">
    <property type="entry name" value="Pentatricopeptide repeat-containing protein"/>
    <property type="match status" value="1"/>
</dbReference>
<dbReference type="InterPro" id="IPR011990">
    <property type="entry name" value="TPR-like_helical_dom_sf"/>
</dbReference>
<protein>
    <submittedName>
        <fullName evidence="4 5">Pentatricopeptide repeat-containing protein At2g22410, mitochondrial</fullName>
    </submittedName>
</protein>
<dbReference type="RefSeq" id="XP_026662871.1">
    <property type="nucleotide sequence ID" value="XM_026807070.2"/>
</dbReference>
<dbReference type="RefSeq" id="XP_026662867.1">
    <property type="nucleotide sequence ID" value="XM_026807066.2"/>
</dbReference>
<evidence type="ECO:0000313" key="6">
    <source>
        <dbReference type="RefSeq" id="XP_026662864.1"/>
    </source>
</evidence>
<dbReference type="RefSeq" id="XP_008798486.1">
    <property type="nucleotide sequence ID" value="XM_008800264.4"/>
</dbReference>
<dbReference type="OrthoDB" id="185373at2759"/>
<dbReference type="InterPro" id="IPR002885">
    <property type="entry name" value="PPR_rpt"/>
</dbReference>
<gene>
    <name evidence="4 5 6 7 8 9 10 11 12 13 14" type="primary">LOC103713365</name>
</gene>
<evidence type="ECO:0000313" key="12">
    <source>
        <dbReference type="RefSeq" id="XP_026662870.1"/>
    </source>
</evidence>
<dbReference type="Pfam" id="PF20431">
    <property type="entry name" value="E_motif"/>
    <property type="match status" value="1"/>
</dbReference>
<evidence type="ECO:0000313" key="3">
    <source>
        <dbReference type="Proteomes" id="UP000228380"/>
    </source>
</evidence>
<evidence type="ECO:0000313" key="4">
    <source>
        <dbReference type="RefSeq" id="XP_008798486.1"/>
    </source>
</evidence>
<sequence>MVFTTLSQPRSISHLVNLLSNPPVSLLRTCLRYSHNQNPNFTTNQASLSTDHILSLLERCSTLDQVKQIQAQMILSGIISDAFAASRLIAVCSFADPPKLLYGSMILRKLENPNVFSWNVVIRGCSGGDDPRESILLYKLMLHSNARPDKYTYPFLFKACAKMVDFQLGMELFGHAFQLGWRSHFYVINALIHMIAMCGRLGDARKLFDGSCVRDLVSWNTMIHTYVQSGCPREALELFREMEVGKVRPDEVTMIGLVSCCTQLQDLDLGKQFHQYIEENEIKFTVPLTNSLMDMYVKCGSLEPALALFDRMTKRTVVSWTTMIVGYAKFGLLDAAQRVFREMPERDVIPWNALIAGYVQCKRGKEAITLFHDMQTSHVKPNEVTMGTLLSACSQLGALEMGMWVHHCINKHGFPLNVALGTALVDMYAKCGNIQKSLRVFREIPERNALTWTAMICGLASHGHADDAIKHFLKMTEIGLQPDEVTFVGVLSACCHAGLVDEGRIFFDQMTSKYKLVRKLKHYSCMVDLLGRAGLLDEAEELVKAMPMEPDAVVWGALFFACRIHGNVAMGERAALRLLELDPHDSGIYVLLANMYVEANMRDEADKVRVLMRKMGVEKTPGCSSIEVNGMVHEFIARDKFHPECKEIYKCLLQLGRQMEHHGRIPSTS</sequence>